<feature type="compositionally biased region" description="Basic and acidic residues" evidence="1">
    <location>
        <begin position="1"/>
        <end position="10"/>
    </location>
</feature>
<dbReference type="RefSeq" id="WP_148951129.1">
    <property type="nucleotide sequence ID" value="NZ_VTES01000015.1"/>
</dbReference>
<name>A0A5D4S1R3_9BACI</name>
<evidence type="ECO:0000313" key="2">
    <source>
        <dbReference type="EMBL" id="TYS55766.1"/>
    </source>
</evidence>
<proteinExistence type="predicted"/>
<evidence type="ECO:0000313" key="3">
    <source>
        <dbReference type="Proteomes" id="UP000323732"/>
    </source>
</evidence>
<evidence type="ECO:0000256" key="1">
    <source>
        <dbReference type="SAM" id="MobiDB-lite"/>
    </source>
</evidence>
<organism evidence="2 3">
    <name type="scientific">Bacillus infantis</name>
    <dbReference type="NCBI Taxonomy" id="324767"/>
    <lineage>
        <taxon>Bacteria</taxon>
        <taxon>Bacillati</taxon>
        <taxon>Bacillota</taxon>
        <taxon>Bacilli</taxon>
        <taxon>Bacillales</taxon>
        <taxon>Bacillaceae</taxon>
        <taxon>Bacillus</taxon>
    </lineage>
</organism>
<evidence type="ECO:0008006" key="4">
    <source>
        <dbReference type="Google" id="ProtNLM"/>
    </source>
</evidence>
<sequence>MRSLQKELKKWRNVNQPEVRNQERDSKSSKQGKQHFGSQERLSRRDIEELMGTNRPVYERRRGALKRK</sequence>
<protein>
    <recommendedName>
        <fullName evidence="4">Phage protein</fullName>
    </recommendedName>
</protein>
<reference evidence="2 3" key="1">
    <citation type="submission" date="2019-08" db="EMBL/GenBank/DDBJ databases">
        <title>Bacillus genomes from the desert of Cuatro Cienegas, Coahuila.</title>
        <authorList>
            <person name="Olmedo-Alvarez G."/>
        </authorList>
    </citation>
    <scope>NUCLEOTIDE SEQUENCE [LARGE SCALE GENOMIC DNA]</scope>
    <source>
        <strain evidence="2 3">CH37_1T</strain>
    </source>
</reference>
<comment type="caution">
    <text evidence="2">The sequence shown here is derived from an EMBL/GenBank/DDBJ whole genome shotgun (WGS) entry which is preliminary data.</text>
</comment>
<accession>A0A5D4S1R3</accession>
<dbReference type="EMBL" id="VTES01000015">
    <property type="protein sequence ID" value="TYS55766.1"/>
    <property type="molecule type" value="Genomic_DNA"/>
</dbReference>
<gene>
    <name evidence="2" type="ORF">FZD47_25395</name>
</gene>
<dbReference type="AlphaFoldDB" id="A0A5D4S1R3"/>
<dbReference type="Proteomes" id="UP000323732">
    <property type="component" value="Unassembled WGS sequence"/>
</dbReference>
<feature type="region of interest" description="Disordered" evidence="1">
    <location>
        <begin position="1"/>
        <end position="68"/>
    </location>
</feature>